<accession>A0ABV5H2I3</accession>
<dbReference type="InterPro" id="IPR039143">
    <property type="entry name" value="GNPNAT1-like"/>
</dbReference>
<dbReference type="PROSITE" id="PS51186">
    <property type="entry name" value="GNAT"/>
    <property type="match status" value="1"/>
</dbReference>
<reference evidence="2 3" key="1">
    <citation type="submission" date="2024-09" db="EMBL/GenBank/DDBJ databases">
        <authorList>
            <person name="Sun Q."/>
            <person name="Mori K."/>
        </authorList>
    </citation>
    <scope>NUCLEOTIDE SEQUENCE [LARGE SCALE GENOMIC DNA]</scope>
    <source>
        <strain evidence="2 3">CECT 8300</strain>
    </source>
</reference>
<gene>
    <name evidence="2" type="ORF">ACFFU1_14450</name>
</gene>
<dbReference type="EMBL" id="JBHMFA010000010">
    <property type="protein sequence ID" value="MFB9106102.1"/>
    <property type="molecule type" value="Genomic_DNA"/>
</dbReference>
<dbReference type="Pfam" id="PF00583">
    <property type="entry name" value="Acetyltransf_1"/>
    <property type="match status" value="1"/>
</dbReference>
<dbReference type="InterPro" id="IPR016181">
    <property type="entry name" value="Acyl_CoA_acyltransferase"/>
</dbReference>
<protein>
    <submittedName>
        <fullName evidence="2">GNAT family N-acetyltransferase</fullName>
        <ecNumber evidence="2">2.3.-.-</ecNumber>
    </submittedName>
</protein>
<evidence type="ECO:0000313" key="2">
    <source>
        <dbReference type="EMBL" id="MFB9106102.1"/>
    </source>
</evidence>
<dbReference type="PANTHER" id="PTHR13355:SF11">
    <property type="entry name" value="GLUCOSAMINE 6-PHOSPHATE N-ACETYLTRANSFERASE"/>
    <property type="match status" value="1"/>
</dbReference>
<dbReference type="EC" id="2.3.-.-" evidence="2"/>
<dbReference type="CDD" id="cd04301">
    <property type="entry name" value="NAT_SF"/>
    <property type="match status" value="1"/>
</dbReference>
<dbReference type="Proteomes" id="UP001589590">
    <property type="component" value="Unassembled WGS sequence"/>
</dbReference>
<proteinExistence type="predicted"/>
<sequence>MKIYRLVTVTEHVVKAMQALIVQLTSNCELPNREVLEHIVNSDSTLLFLAEDNNEIIGTMTLVLNKIPTGDKVWIEDVVVDQAARGKGVGKALIEAAITYATENNIEKINLTSKPEKVAGNRLYQKMGFVQRETNVYRYTIG</sequence>
<dbReference type="RefSeq" id="WP_290268571.1">
    <property type="nucleotide sequence ID" value="NZ_JAUFQP010000007.1"/>
</dbReference>
<evidence type="ECO:0000259" key="1">
    <source>
        <dbReference type="PROSITE" id="PS51186"/>
    </source>
</evidence>
<dbReference type="SUPFAM" id="SSF55729">
    <property type="entry name" value="Acyl-CoA N-acyltransferases (Nat)"/>
    <property type="match status" value="1"/>
</dbReference>
<keyword evidence="3" id="KW-1185">Reference proteome</keyword>
<keyword evidence="2" id="KW-0012">Acyltransferase</keyword>
<organism evidence="2 3">
    <name type="scientific">Algibacter miyuki</name>
    <dbReference type="NCBI Taxonomy" id="1306933"/>
    <lineage>
        <taxon>Bacteria</taxon>
        <taxon>Pseudomonadati</taxon>
        <taxon>Bacteroidota</taxon>
        <taxon>Flavobacteriia</taxon>
        <taxon>Flavobacteriales</taxon>
        <taxon>Flavobacteriaceae</taxon>
        <taxon>Algibacter</taxon>
    </lineage>
</organism>
<keyword evidence="2" id="KW-0808">Transferase</keyword>
<dbReference type="Gene3D" id="3.40.630.30">
    <property type="match status" value="1"/>
</dbReference>
<comment type="caution">
    <text evidence="2">The sequence shown here is derived from an EMBL/GenBank/DDBJ whole genome shotgun (WGS) entry which is preliminary data.</text>
</comment>
<evidence type="ECO:0000313" key="3">
    <source>
        <dbReference type="Proteomes" id="UP001589590"/>
    </source>
</evidence>
<dbReference type="InterPro" id="IPR000182">
    <property type="entry name" value="GNAT_dom"/>
</dbReference>
<dbReference type="GO" id="GO:0016746">
    <property type="term" value="F:acyltransferase activity"/>
    <property type="evidence" value="ECO:0007669"/>
    <property type="project" value="UniProtKB-KW"/>
</dbReference>
<feature type="domain" description="N-acetyltransferase" evidence="1">
    <location>
        <begin position="4"/>
        <end position="142"/>
    </location>
</feature>
<dbReference type="PANTHER" id="PTHR13355">
    <property type="entry name" value="GLUCOSAMINE 6-PHOSPHATE N-ACETYLTRANSFERASE"/>
    <property type="match status" value="1"/>
</dbReference>
<name>A0ABV5H2I3_9FLAO</name>